<evidence type="ECO:0000256" key="3">
    <source>
        <dbReference type="ARBA" id="ARBA00022692"/>
    </source>
</evidence>
<evidence type="ECO:0000256" key="1">
    <source>
        <dbReference type="ARBA" id="ARBA00004141"/>
    </source>
</evidence>
<dbReference type="EMBL" id="JABWAB010000013">
    <property type="protein sequence ID" value="KAF6042868.1"/>
    <property type="molecule type" value="Genomic_DNA"/>
</dbReference>
<reference evidence="8" key="1">
    <citation type="submission" date="2020-03" db="EMBL/GenBank/DDBJ databases">
        <title>FDA dAtabase for Regulatory Grade micrObial Sequences (FDA-ARGOS): Supporting development and validation of Infectious Disease Dx tests.</title>
        <authorList>
            <person name="Campos J."/>
            <person name="Goldberg B."/>
            <person name="Tallon L."/>
            <person name="Sadzewicz L."/>
            <person name="Vavikolanu K."/>
            <person name="Mehta A."/>
            <person name="Aluvathingal J."/>
            <person name="Nadendla S."/>
            <person name="Nandy P."/>
            <person name="Geyer C."/>
            <person name="Yan Y."/>
            <person name="Sichtig H."/>
        </authorList>
    </citation>
    <scope>NUCLEOTIDE SEQUENCE [LARGE SCALE GENOMIC DNA]</scope>
    <source>
        <strain evidence="8">FDAARGOS_652</strain>
    </source>
</reference>
<dbReference type="AlphaFoldDB" id="A0A8X7T8F7"/>
<dbReference type="Gene3D" id="1.20.1250.20">
    <property type="entry name" value="MFS general substrate transporter like domains"/>
    <property type="match status" value="1"/>
</dbReference>
<feature type="transmembrane region" description="Helical" evidence="7">
    <location>
        <begin position="261"/>
        <end position="281"/>
    </location>
</feature>
<proteinExistence type="predicted"/>
<keyword evidence="2" id="KW-0813">Transport</keyword>
<evidence type="ECO:0000256" key="4">
    <source>
        <dbReference type="ARBA" id="ARBA00022989"/>
    </source>
</evidence>
<sequence>MSSDKPNSLISEDKTPTPDLSHDDAFMEKAKISISEVSLVSENETNAKSTNPFFDHDTAQYYRDLYEKTKYECRSHFDPEFVWTEREEKKVVRILNVRVALAACLMFVALQIDRVNLHQAVTDNMLGDLGLTTDDYNTGNTIFYLSFMLAEIPSQMISKALGPDIFIPIQICAWSIVAMCQVALKGKVGFYITRCLIGAIEGGFIPDLVLWLSYFFTSKELPIRLSWFWSTLTLTQVCIAIAAFGILRLRGVFGWPGWAHLFLWEGLLTLLIGVASFYMMVPSAVQTRNWMHPKGWFTEREEKIVVNRILRDDPTKGTMHNRQALSLKMLWECLIDYDMWPLYAIGLMAYIGQLTFGSYFTLMTRSLGFSTFDTNLLTIPVSALYISTLLAITWLSEKLNDRAYVSLIAPFYGAILLGVIRFWPGAGIQIWPTYVLNTIYLGHPYIHAILVSWVSRNSNSVRTRSICSALYNMFVQMDSIIAQNIFREDDRPLYKRGLLQLWCITLSVIPMLILTKFYYIWRNKTKERKWNAMTEEQKADYRRNTTDDGNKRLDFRFAH</sequence>
<keyword evidence="5 7" id="KW-0472">Membrane</keyword>
<keyword evidence="4 7" id="KW-1133">Transmembrane helix</keyword>
<dbReference type="PANTHER" id="PTHR43791">
    <property type="entry name" value="PERMEASE-RELATED"/>
    <property type="match status" value="1"/>
</dbReference>
<comment type="caution">
    <text evidence="8">The sequence shown here is derived from an EMBL/GenBank/DDBJ whole genome shotgun (WGS) entry which is preliminary data.</text>
</comment>
<feature type="transmembrane region" description="Helical" evidence="7">
    <location>
        <begin position="196"/>
        <end position="216"/>
    </location>
</feature>
<feature type="transmembrane region" description="Helical" evidence="7">
    <location>
        <begin position="374"/>
        <end position="396"/>
    </location>
</feature>
<organism evidence="8 9">
    <name type="scientific">Candida parapsilosis</name>
    <name type="common">Yeast</name>
    <dbReference type="NCBI Taxonomy" id="5480"/>
    <lineage>
        <taxon>Eukaryota</taxon>
        <taxon>Fungi</taxon>
        <taxon>Dikarya</taxon>
        <taxon>Ascomycota</taxon>
        <taxon>Saccharomycotina</taxon>
        <taxon>Pichiomycetes</taxon>
        <taxon>Debaryomycetaceae</taxon>
        <taxon>Candida/Lodderomyces clade</taxon>
        <taxon>Candida</taxon>
    </lineage>
</organism>
<gene>
    <name evidence="8" type="ORF">FOB60_005622</name>
</gene>
<dbReference type="GO" id="GO:0022857">
    <property type="term" value="F:transmembrane transporter activity"/>
    <property type="evidence" value="ECO:0007669"/>
    <property type="project" value="InterPro"/>
</dbReference>
<evidence type="ECO:0000313" key="9">
    <source>
        <dbReference type="Proteomes" id="UP000590412"/>
    </source>
</evidence>
<feature type="transmembrane region" description="Helical" evidence="7">
    <location>
        <begin position="402"/>
        <end position="422"/>
    </location>
</feature>
<protein>
    <submittedName>
        <fullName evidence="8">Major Facilitator Superfamily protein</fullName>
    </submittedName>
</protein>
<evidence type="ECO:0000256" key="6">
    <source>
        <dbReference type="SAM" id="MobiDB-lite"/>
    </source>
</evidence>
<feature type="transmembrane region" description="Helical" evidence="7">
    <location>
        <begin position="340"/>
        <end position="362"/>
    </location>
</feature>
<feature type="transmembrane region" description="Helical" evidence="7">
    <location>
        <begin position="499"/>
        <end position="521"/>
    </location>
</feature>
<dbReference type="SUPFAM" id="SSF103473">
    <property type="entry name" value="MFS general substrate transporter"/>
    <property type="match status" value="1"/>
</dbReference>
<feature type="compositionally biased region" description="Basic and acidic residues" evidence="6">
    <location>
        <begin position="11"/>
        <end position="23"/>
    </location>
</feature>
<dbReference type="InterPro" id="IPR011701">
    <property type="entry name" value="MFS"/>
</dbReference>
<feature type="region of interest" description="Disordered" evidence="6">
    <location>
        <begin position="1"/>
        <end position="23"/>
    </location>
</feature>
<evidence type="ECO:0000256" key="7">
    <source>
        <dbReference type="SAM" id="Phobius"/>
    </source>
</evidence>
<dbReference type="Pfam" id="PF07690">
    <property type="entry name" value="MFS_1"/>
    <property type="match status" value="1"/>
</dbReference>
<dbReference type="GO" id="GO:0016020">
    <property type="term" value="C:membrane"/>
    <property type="evidence" value="ECO:0007669"/>
    <property type="project" value="UniProtKB-SubCell"/>
</dbReference>
<feature type="transmembrane region" description="Helical" evidence="7">
    <location>
        <begin position="228"/>
        <end position="249"/>
    </location>
</feature>
<dbReference type="Proteomes" id="UP000590412">
    <property type="component" value="Unassembled WGS sequence"/>
</dbReference>
<evidence type="ECO:0000256" key="2">
    <source>
        <dbReference type="ARBA" id="ARBA00022448"/>
    </source>
</evidence>
<feature type="compositionally biased region" description="Polar residues" evidence="6">
    <location>
        <begin position="1"/>
        <end position="10"/>
    </location>
</feature>
<dbReference type="PANTHER" id="PTHR43791:SF29">
    <property type="entry name" value="MAJOR FACILITATOR SUPERFAMILY (MFS) PROFILE DOMAIN-CONTAINING PROTEIN"/>
    <property type="match status" value="1"/>
</dbReference>
<dbReference type="InterPro" id="IPR036259">
    <property type="entry name" value="MFS_trans_sf"/>
</dbReference>
<feature type="transmembrane region" description="Helical" evidence="7">
    <location>
        <begin position="95"/>
        <end position="112"/>
    </location>
</feature>
<evidence type="ECO:0000313" key="8">
    <source>
        <dbReference type="EMBL" id="KAF6042868.1"/>
    </source>
</evidence>
<comment type="subcellular location">
    <subcellularLocation>
        <location evidence="1">Membrane</location>
        <topology evidence="1">Multi-pass membrane protein</topology>
    </subcellularLocation>
</comment>
<keyword evidence="3 7" id="KW-0812">Transmembrane</keyword>
<name>A0A8X7T8F7_CANPA</name>
<dbReference type="FunFam" id="1.20.1250.20:FF:000106">
    <property type="entry name" value="MFS transporter, putative"/>
    <property type="match status" value="1"/>
</dbReference>
<dbReference type="FunFam" id="1.20.1250.20:FF:000247">
    <property type="entry name" value="MFS general substrate transporter"/>
    <property type="match status" value="1"/>
</dbReference>
<evidence type="ECO:0000256" key="5">
    <source>
        <dbReference type="ARBA" id="ARBA00023136"/>
    </source>
</evidence>
<dbReference type="OrthoDB" id="1935484at2759"/>
<accession>A0A8X7T8F7</accession>